<feature type="coiled-coil region" evidence="1">
    <location>
        <begin position="51"/>
        <end position="104"/>
    </location>
</feature>
<evidence type="ECO:0000256" key="1">
    <source>
        <dbReference type="SAM" id="Coils"/>
    </source>
</evidence>
<gene>
    <name evidence="2" type="ORF">FH972_015315</name>
</gene>
<protein>
    <submittedName>
        <fullName evidence="2">Uncharacterized protein</fullName>
    </submittedName>
</protein>
<keyword evidence="1" id="KW-0175">Coiled coil</keyword>
<dbReference type="EMBL" id="CM017326">
    <property type="protein sequence ID" value="KAE8076681.1"/>
    <property type="molecule type" value="Genomic_DNA"/>
</dbReference>
<name>A0A5N6RFY8_9ROSI</name>
<reference evidence="2 3" key="1">
    <citation type="submission" date="2019-06" db="EMBL/GenBank/DDBJ databases">
        <title>A chromosomal-level reference genome of Carpinus fangiana (Coryloideae, Betulaceae).</title>
        <authorList>
            <person name="Yang X."/>
            <person name="Wang Z."/>
            <person name="Zhang L."/>
            <person name="Hao G."/>
            <person name="Liu J."/>
            <person name="Yang Y."/>
        </authorList>
    </citation>
    <scope>NUCLEOTIDE SEQUENCE [LARGE SCALE GENOMIC DNA]</scope>
    <source>
        <strain evidence="2">Cfa_2016G</strain>
        <tissue evidence="2">Leaf</tissue>
    </source>
</reference>
<sequence length="127" mass="14969">MPEYAGRVRGVSKNILPVRGSIHSYYTPSQARSQNAPPSAVISEMITEALIVRDEQHKKEMEEHLAQQREQLKGRDEQHKREMEERLAQQREQMEVRFTQQREEHMLDMDTITRRFAAQLAGYDARF</sequence>
<accession>A0A5N6RFY8</accession>
<keyword evidence="3" id="KW-1185">Reference proteome</keyword>
<organism evidence="2 3">
    <name type="scientific">Carpinus fangiana</name>
    <dbReference type="NCBI Taxonomy" id="176857"/>
    <lineage>
        <taxon>Eukaryota</taxon>
        <taxon>Viridiplantae</taxon>
        <taxon>Streptophyta</taxon>
        <taxon>Embryophyta</taxon>
        <taxon>Tracheophyta</taxon>
        <taxon>Spermatophyta</taxon>
        <taxon>Magnoliopsida</taxon>
        <taxon>eudicotyledons</taxon>
        <taxon>Gunneridae</taxon>
        <taxon>Pentapetalae</taxon>
        <taxon>rosids</taxon>
        <taxon>fabids</taxon>
        <taxon>Fagales</taxon>
        <taxon>Betulaceae</taxon>
        <taxon>Carpinus</taxon>
    </lineage>
</organism>
<dbReference type="OrthoDB" id="10635545at2759"/>
<evidence type="ECO:0000313" key="3">
    <source>
        <dbReference type="Proteomes" id="UP000327013"/>
    </source>
</evidence>
<dbReference type="Proteomes" id="UP000327013">
    <property type="component" value="Chromosome 6"/>
</dbReference>
<evidence type="ECO:0000313" key="2">
    <source>
        <dbReference type="EMBL" id="KAE8076681.1"/>
    </source>
</evidence>
<proteinExistence type="predicted"/>
<dbReference type="AlphaFoldDB" id="A0A5N6RFY8"/>